<gene>
    <name evidence="2" type="ORF">CI109_100663</name>
</gene>
<feature type="region of interest" description="Disordered" evidence="1">
    <location>
        <begin position="1"/>
        <end position="73"/>
    </location>
</feature>
<reference evidence="2" key="1">
    <citation type="submission" date="2017-08" db="EMBL/GenBank/DDBJ databases">
        <authorList>
            <person name="Cuomo C."/>
            <person name="Billmyre B."/>
            <person name="Heitman J."/>
        </authorList>
    </citation>
    <scope>NUCLEOTIDE SEQUENCE</scope>
    <source>
        <strain evidence="2">CBS 12478</strain>
    </source>
</reference>
<feature type="compositionally biased region" description="Basic and acidic residues" evidence="1">
    <location>
        <begin position="64"/>
        <end position="73"/>
    </location>
</feature>
<dbReference type="KEGG" id="ksn:43588714"/>
<dbReference type="AlphaFoldDB" id="A0AAJ8LEE1"/>
<dbReference type="GeneID" id="43588714"/>
<reference evidence="2" key="2">
    <citation type="submission" date="2024-01" db="EMBL/GenBank/DDBJ databases">
        <title>Comparative genomics of Cryptococcus and Kwoniella reveals pathogenesis evolution and contrasting modes of karyotype evolution via chromosome fusion or intercentromeric recombination.</title>
        <authorList>
            <person name="Coelho M.A."/>
            <person name="David-Palma M."/>
            <person name="Shea T."/>
            <person name="Bowers K."/>
            <person name="McGinley-Smith S."/>
            <person name="Mohammad A.W."/>
            <person name="Gnirke A."/>
            <person name="Yurkov A.M."/>
            <person name="Nowrousian M."/>
            <person name="Sun S."/>
            <person name="Cuomo C.A."/>
            <person name="Heitman J."/>
        </authorList>
    </citation>
    <scope>NUCLEOTIDE SEQUENCE</scope>
    <source>
        <strain evidence="2">CBS 12478</strain>
    </source>
</reference>
<proteinExistence type="predicted"/>
<dbReference type="Proteomes" id="UP000322225">
    <property type="component" value="Chromosome 1"/>
</dbReference>
<keyword evidence="3" id="KW-1185">Reference proteome</keyword>
<protein>
    <submittedName>
        <fullName evidence="2">Uncharacterized protein</fullName>
    </submittedName>
</protein>
<evidence type="ECO:0000313" key="2">
    <source>
        <dbReference type="EMBL" id="WWD16237.1"/>
    </source>
</evidence>
<accession>A0AAJ8LEE1</accession>
<feature type="compositionally biased region" description="Polar residues" evidence="1">
    <location>
        <begin position="33"/>
        <end position="45"/>
    </location>
</feature>
<organism evidence="2 3">
    <name type="scientific">Kwoniella shandongensis</name>
    <dbReference type="NCBI Taxonomy" id="1734106"/>
    <lineage>
        <taxon>Eukaryota</taxon>
        <taxon>Fungi</taxon>
        <taxon>Dikarya</taxon>
        <taxon>Basidiomycota</taxon>
        <taxon>Agaricomycotina</taxon>
        <taxon>Tremellomycetes</taxon>
        <taxon>Tremellales</taxon>
        <taxon>Cryptococcaceae</taxon>
        <taxon>Kwoniella</taxon>
    </lineage>
</organism>
<evidence type="ECO:0000313" key="3">
    <source>
        <dbReference type="Proteomes" id="UP000322225"/>
    </source>
</evidence>
<sequence>MAAVAQAPPILPSTSSSGSVPPRPTSSASTSRKQSQPESTTISKSESGDRAPTVAIKLTESTPVEEKGEAKKENGDGESFVYLYCYISLFTLVMV</sequence>
<dbReference type="RefSeq" id="XP_031861056.2">
    <property type="nucleotide sequence ID" value="XM_032004578.2"/>
</dbReference>
<name>A0AAJ8LEE1_9TREE</name>
<dbReference type="EMBL" id="CP144051">
    <property type="protein sequence ID" value="WWD16237.1"/>
    <property type="molecule type" value="Genomic_DNA"/>
</dbReference>
<evidence type="ECO:0000256" key="1">
    <source>
        <dbReference type="SAM" id="MobiDB-lite"/>
    </source>
</evidence>